<evidence type="ECO:0000259" key="5">
    <source>
        <dbReference type="PROSITE" id="PS50800"/>
    </source>
</evidence>
<feature type="region of interest" description="Disordered" evidence="3">
    <location>
        <begin position="171"/>
        <end position="220"/>
    </location>
</feature>
<feature type="domain" description="SAP" evidence="5">
    <location>
        <begin position="74"/>
        <end position="108"/>
    </location>
</feature>
<evidence type="ECO:0008006" key="8">
    <source>
        <dbReference type="Google" id="ProtNLM"/>
    </source>
</evidence>
<dbReference type="SMART" id="SM00513">
    <property type="entry name" value="SAP"/>
    <property type="match status" value="1"/>
</dbReference>
<gene>
    <name evidence="6" type="ORF">HJC23_010587</name>
</gene>
<dbReference type="Gene3D" id="3.30.70.330">
    <property type="match status" value="1"/>
</dbReference>
<dbReference type="Pfam" id="PF02037">
    <property type="entry name" value="SAP"/>
    <property type="match status" value="1"/>
</dbReference>
<evidence type="ECO:0000313" key="6">
    <source>
        <dbReference type="EMBL" id="KAL3789902.1"/>
    </source>
</evidence>
<evidence type="ECO:0000256" key="1">
    <source>
        <dbReference type="ARBA" id="ARBA00022884"/>
    </source>
</evidence>
<reference evidence="6 7" key="1">
    <citation type="journal article" date="2020" name="G3 (Bethesda)">
        <title>Improved Reference Genome for Cyclotella cryptica CCMP332, a Model for Cell Wall Morphogenesis, Salinity Adaptation, and Lipid Production in Diatoms (Bacillariophyta).</title>
        <authorList>
            <person name="Roberts W.R."/>
            <person name="Downey K.M."/>
            <person name="Ruck E.C."/>
            <person name="Traller J.C."/>
            <person name="Alverson A.J."/>
        </authorList>
    </citation>
    <scope>NUCLEOTIDE SEQUENCE [LARGE SCALE GENOMIC DNA]</scope>
    <source>
        <strain evidence="6 7">CCMP332</strain>
    </source>
</reference>
<protein>
    <recommendedName>
        <fullName evidence="8">RRM domain-containing protein</fullName>
    </recommendedName>
</protein>
<dbReference type="PANTHER" id="PTHR23003:SF3">
    <property type="entry name" value="FI21236P1-RELATED"/>
    <property type="match status" value="1"/>
</dbReference>
<dbReference type="Gene3D" id="1.20.120.1910">
    <property type="entry name" value="Cysteine-tRNA ligase, C-terminal anti-codon recognition domain"/>
    <property type="match status" value="1"/>
</dbReference>
<dbReference type="SUPFAM" id="SSF54928">
    <property type="entry name" value="RNA-binding domain, RBD"/>
    <property type="match status" value="1"/>
</dbReference>
<evidence type="ECO:0000313" key="7">
    <source>
        <dbReference type="Proteomes" id="UP001516023"/>
    </source>
</evidence>
<evidence type="ECO:0000256" key="2">
    <source>
        <dbReference type="PROSITE-ProRule" id="PRU00176"/>
    </source>
</evidence>
<dbReference type="PROSITE" id="PS50800">
    <property type="entry name" value="SAP"/>
    <property type="match status" value="1"/>
</dbReference>
<keyword evidence="1 2" id="KW-0694">RNA-binding</keyword>
<feature type="compositionally biased region" description="Acidic residues" evidence="3">
    <location>
        <begin position="171"/>
        <end position="186"/>
    </location>
</feature>
<dbReference type="PROSITE" id="PS50102">
    <property type="entry name" value="RRM"/>
    <property type="match status" value="1"/>
</dbReference>
<evidence type="ECO:0000259" key="4">
    <source>
        <dbReference type="PROSITE" id="PS50102"/>
    </source>
</evidence>
<dbReference type="Pfam" id="PF00076">
    <property type="entry name" value="RRM_1"/>
    <property type="match status" value="1"/>
</dbReference>
<dbReference type="Proteomes" id="UP001516023">
    <property type="component" value="Unassembled WGS sequence"/>
</dbReference>
<dbReference type="InterPro" id="IPR003034">
    <property type="entry name" value="SAP_dom"/>
</dbReference>
<dbReference type="SUPFAM" id="SSF68906">
    <property type="entry name" value="SAP domain"/>
    <property type="match status" value="1"/>
</dbReference>
<dbReference type="Gene3D" id="1.10.720.30">
    <property type="entry name" value="SAP domain"/>
    <property type="match status" value="1"/>
</dbReference>
<sequence length="549" mass="62262">MHIKETSSFYKFFATIIMLISSLRTPSRHVAMAFNAASSVLLSRGPPQSRYGPCPNNNIISHMSFTQDSSSPDYNALKVGQLRELLKQRGMDVTGIKAELVERVSMGDVGGVDGDDRVDTRKIDNNGSEEIATSAHTMAVKEKANKLQDRLPPNLQFLEEVPGVEDWDEEYIDDEDDDDDDDVEEFDPNKTVAASPRNDRGKNKGKRGGSDPAQTTLNDDFQATRVFVQGLPKDATWQDLKDHFQRTGEVVFASVSVDRKTGESKQCGIVQYATPEMAAAAIRVMRNHPMNGAKLYVRQDVQETRGGKKDEQHRRSGMNEYKIRLPSEWRRANDEDDGKAGQYHIAPDELREIENLVKKRDMERRKKRYNLSDAMRDELKERHGVHLDDDLKLWWTDTNSGKVPGLISDIKGEGRWGKLKPWRQIPTTPDNDALVDADRVTSLLNKRDKARKMKDFSTADLLLQEAYDAPSGGLGLRIHDESRTWRVWTEAPPPKKIADGSGKLTPAEMCLQLVEENEPEKLHEVKSLLKKFPGREWGIFKKLKERYDS</sequence>
<dbReference type="EMBL" id="JABMIG020000135">
    <property type="protein sequence ID" value="KAL3789902.1"/>
    <property type="molecule type" value="Genomic_DNA"/>
</dbReference>
<evidence type="ECO:0000256" key="3">
    <source>
        <dbReference type="SAM" id="MobiDB-lite"/>
    </source>
</evidence>
<dbReference type="InterPro" id="IPR012677">
    <property type="entry name" value="Nucleotide-bd_a/b_plait_sf"/>
</dbReference>
<keyword evidence="7" id="KW-1185">Reference proteome</keyword>
<dbReference type="InterPro" id="IPR035979">
    <property type="entry name" value="RBD_domain_sf"/>
</dbReference>
<dbReference type="AlphaFoldDB" id="A0ABD3PPZ3"/>
<dbReference type="CDD" id="cd00590">
    <property type="entry name" value="RRM_SF"/>
    <property type="match status" value="1"/>
</dbReference>
<comment type="caution">
    <text evidence="6">The sequence shown here is derived from an EMBL/GenBank/DDBJ whole genome shotgun (WGS) entry which is preliminary data.</text>
</comment>
<accession>A0ABD3PPZ3</accession>
<proteinExistence type="predicted"/>
<dbReference type="SMART" id="SM00360">
    <property type="entry name" value="RRM"/>
    <property type="match status" value="1"/>
</dbReference>
<organism evidence="6 7">
    <name type="scientific">Cyclotella cryptica</name>
    <dbReference type="NCBI Taxonomy" id="29204"/>
    <lineage>
        <taxon>Eukaryota</taxon>
        <taxon>Sar</taxon>
        <taxon>Stramenopiles</taxon>
        <taxon>Ochrophyta</taxon>
        <taxon>Bacillariophyta</taxon>
        <taxon>Coscinodiscophyceae</taxon>
        <taxon>Thalassiosirophycidae</taxon>
        <taxon>Stephanodiscales</taxon>
        <taxon>Stephanodiscaceae</taxon>
        <taxon>Cyclotella</taxon>
    </lineage>
</organism>
<name>A0ABD3PPZ3_9STRA</name>
<dbReference type="GO" id="GO:0003723">
    <property type="term" value="F:RNA binding"/>
    <property type="evidence" value="ECO:0007669"/>
    <property type="project" value="UniProtKB-UniRule"/>
</dbReference>
<dbReference type="PANTHER" id="PTHR23003">
    <property type="entry name" value="RNA RECOGNITION MOTIF RRM DOMAIN CONTAINING PROTEIN"/>
    <property type="match status" value="1"/>
</dbReference>
<dbReference type="InterPro" id="IPR000504">
    <property type="entry name" value="RRM_dom"/>
</dbReference>
<dbReference type="InterPro" id="IPR036361">
    <property type="entry name" value="SAP_dom_sf"/>
</dbReference>
<dbReference type="InterPro" id="IPR050374">
    <property type="entry name" value="RRT5_SRSF_SR"/>
</dbReference>
<feature type="domain" description="RRM" evidence="4">
    <location>
        <begin position="224"/>
        <end position="302"/>
    </location>
</feature>